<keyword evidence="14" id="KW-1185">Reference proteome</keyword>
<evidence type="ECO:0000313" key="14">
    <source>
        <dbReference type="Proteomes" id="UP000828390"/>
    </source>
</evidence>
<dbReference type="GO" id="GO:0015280">
    <property type="term" value="F:ligand-gated sodium channel activity"/>
    <property type="evidence" value="ECO:0007669"/>
    <property type="project" value="TreeGrafter"/>
</dbReference>
<evidence type="ECO:0000256" key="11">
    <source>
        <dbReference type="RuleBase" id="RU000679"/>
    </source>
</evidence>
<reference evidence="13" key="1">
    <citation type="journal article" date="2019" name="bioRxiv">
        <title>The Genome of the Zebra Mussel, Dreissena polymorpha: A Resource for Invasive Species Research.</title>
        <authorList>
            <person name="McCartney M.A."/>
            <person name="Auch B."/>
            <person name="Kono T."/>
            <person name="Mallez S."/>
            <person name="Zhang Y."/>
            <person name="Obille A."/>
            <person name="Becker A."/>
            <person name="Abrahante J.E."/>
            <person name="Garbe J."/>
            <person name="Badalamenti J.P."/>
            <person name="Herman A."/>
            <person name="Mangelson H."/>
            <person name="Liachko I."/>
            <person name="Sullivan S."/>
            <person name="Sone E.D."/>
            <person name="Koren S."/>
            <person name="Silverstein K.A.T."/>
            <person name="Beckman K.B."/>
            <person name="Gohl D.M."/>
        </authorList>
    </citation>
    <scope>NUCLEOTIDE SEQUENCE</scope>
    <source>
        <strain evidence="13">Duluth1</strain>
        <tissue evidence="13">Whole animal</tissue>
    </source>
</reference>
<keyword evidence="7 11" id="KW-0406">Ion transport</keyword>
<feature type="transmembrane region" description="Helical" evidence="12">
    <location>
        <begin position="31"/>
        <end position="52"/>
    </location>
</feature>
<evidence type="ECO:0000256" key="6">
    <source>
        <dbReference type="ARBA" id="ARBA00023053"/>
    </source>
</evidence>
<comment type="caution">
    <text evidence="13">The sequence shown here is derived from an EMBL/GenBank/DDBJ whole genome shotgun (WGS) entry which is preliminary data.</text>
</comment>
<evidence type="ECO:0000256" key="3">
    <source>
        <dbReference type="ARBA" id="ARBA00022461"/>
    </source>
</evidence>
<evidence type="ECO:0000256" key="12">
    <source>
        <dbReference type="SAM" id="Phobius"/>
    </source>
</evidence>
<comment type="subcellular location">
    <subcellularLocation>
        <location evidence="1">Membrane</location>
        <topology evidence="1">Multi-pass membrane protein</topology>
    </subcellularLocation>
</comment>
<dbReference type="Proteomes" id="UP000828390">
    <property type="component" value="Unassembled WGS sequence"/>
</dbReference>
<evidence type="ECO:0000256" key="5">
    <source>
        <dbReference type="ARBA" id="ARBA00022989"/>
    </source>
</evidence>
<organism evidence="13 14">
    <name type="scientific">Dreissena polymorpha</name>
    <name type="common">Zebra mussel</name>
    <name type="synonym">Mytilus polymorpha</name>
    <dbReference type="NCBI Taxonomy" id="45954"/>
    <lineage>
        <taxon>Eukaryota</taxon>
        <taxon>Metazoa</taxon>
        <taxon>Spiralia</taxon>
        <taxon>Lophotrochozoa</taxon>
        <taxon>Mollusca</taxon>
        <taxon>Bivalvia</taxon>
        <taxon>Autobranchia</taxon>
        <taxon>Heteroconchia</taxon>
        <taxon>Euheterodonta</taxon>
        <taxon>Imparidentia</taxon>
        <taxon>Neoheterodontei</taxon>
        <taxon>Myida</taxon>
        <taxon>Dreissenoidea</taxon>
        <taxon>Dreissenidae</taxon>
        <taxon>Dreissena</taxon>
    </lineage>
</organism>
<gene>
    <name evidence="13" type="ORF">DPMN_131997</name>
</gene>
<proteinExistence type="inferred from homology"/>
<evidence type="ECO:0000256" key="4">
    <source>
        <dbReference type="ARBA" id="ARBA00022692"/>
    </source>
</evidence>
<evidence type="ECO:0000313" key="13">
    <source>
        <dbReference type="EMBL" id="KAH3803729.1"/>
    </source>
</evidence>
<keyword evidence="6" id="KW-0915">Sodium</keyword>
<reference evidence="13" key="2">
    <citation type="submission" date="2020-11" db="EMBL/GenBank/DDBJ databases">
        <authorList>
            <person name="McCartney M.A."/>
            <person name="Auch B."/>
            <person name="Kono T."/>
            <person name="Mallez S."/>
            <person name="Becker A."/>
            <person name="Gohl D.M."/>
            <person name="Silverstein K.A.T."/>
            <person name="Koren S."/>
            <person name="Bechman K.B."/>
            <person name="Herman A."/>
            <person name="Abrahante J.E."/>
            <person name="Garbe J."/>
        </authorList>
    </citation>
    <scope>NUCLEOTIDE SEQUENCE</scope>
    <source>
        <strain evidence="13">Duluth1</strain>
        <tissue evidence="13">Whole animal</tissue>
    </source>
</reference>
<dbReference type="PANTHER" id="PTHR11690">
    <property type="entry name" value="AMILORIDE-SENSITIVE SODIUM CHANNEL-RELATED"/>
    <property type="match status" value="1"/>
</dbReference>
<evidence type="ECO:0000256" key="9">
    <source>
        <dbReference type="ARBA" id="ARBA00023201"/>
    </source>
</evidence>
<evidence type="ECO:0000256" key="10">
    <source>
        <dbReference type="ARBA" id="ARBA00023303"/>
    </source>
</evidence>
<keyword evidence="9 11" id="KW-0739">Sodium transport</keyword>
<keyword evidence="3 11" id="KW-0894">Sodium channel</keyword>
<protein>
    <submittedName>
        <fullName evidence="13">Uncharacterized protein</fullName>
    </submittedName>
</protein>
<dbReference type="InterPro" id="IPR001873">
    <property type="entry name" value="ENaC"/>
</dbReference>
<keyword evidence="5 12" id="KW-1133">Transmembrane helix</keyword>
<keyword evidence="8 12" id="KW-0472">Membrane</keyword>
<dbReference type="AlphaFoldDB" id="A0A9D4FU81"/>
<evidence type="ECO:0000256" key="7">
    <source>
        <dbReference type="ARBA" id="ARBA00023065"/>
    </source>
</evidence>
<sequence>MGKTAVAEYVDYATIHGVERIKNSPFAGFKILWLIALCGSLGMITFQVVMLYRKYDSTPVSTSMELKTVEKMRFPKVGICNTNPGQTTRLTS</sequence>
<keyword evidence="2 11" id="KW-0813">Transport</keyword>
<comment type="similarity">
    <text evidence="11">Belongs to the amiloride-sensitive sodium channel (TC 1.A.6) family.</text>
</comment>
<name>A0A9D4FU81_DREPO</name>
<evidence type="ECO:0000256" key="2">
    <source>
        <dbReference type="ARBA" id="ARBA00022448"/>
    </source>
</evidence>
<accession>A0A9D4FU81</accession>
<evidence type="ECO:0000256" key="1">
    <source>
        <dbReference type="ARBA" id="ARBA00004141"/>
    </source>
</evidence>
<evidence type="ECO:0000256" key="8">
    <source>
        <dbReference type="ARBA" id="ARBA00023136"/>
    </source>
</evidence>
<keyword evidence="4 11" id="KW-0812">Transmembrane</keyword>
<dbReference type="GO" id="GO:0005886">
    <property type="term" value="C:plasma membrane"/>
    <property type="evidence" value="ECO:0007669"/>
    <property type="project" value="TreeGrafter"/>
</dbReference>
<dbReference type="PANTHER" id="PTHR11690:SF248">
    <property type="entry name" value="PICKPOCKET 17, ISOFORM A"/>
    <property type="match status" value="1"/>
</dbReference>
<keyword evidence="10 11" id="KW-0407">Ion channel</keyword>
<dbReference type="EMBL" id="JAIWYP010000006">
    <property type="protein sequence ID" value="KAH3803729.1"/>
    <property type="molecule type" value="Genomic_DNA"/>
</dbReference>
<dbReference type="Pfam" id="PF00858">
    <property type="entry name" value="ASC"/>
    <property type="match status" value="1"/>
</dbReference>